<comment type="similarity">
    <text evidence="1">Belongs to the short-chain dehydrogenases/reductases (SDR) family.</text>
</comment>
<evidence type="ECO:0000313" key="5">
    <source>
        <dbReference type="Proteomes" id="UP000275401"/>
    </source>
</evidence>
<keyword evidence="5" id="KW-1185">Reference proteome</keyword>
<dbReference type="InterPro" id="IPR002347">
    <property type="entry name" value="SDR_fam"/>
</dbReference>
<dbReference type="SMART" id="SM00822">
    <property type="entry name" value="PKS_KR"/>
    <property type="match status" value="1"/>
</dbReference>
<feature type="domain" description="Ketoreductase" evidence="3">
    <location>
        <begin position="1"/>
        <end position="198"/>
    </location>
</feature>
<dbReference type="PANTHER" id="PTHR42879">
    <property type="entry name" value="3-OXOACYL-(ACYL-CARRIER-PROTEIN) REDUCTASE"/>
    <property type="match status" value="1"/>
</dbReference>
<dbReference type="InterPro" id="IPR050259">
    <property type="entry name" value="SDR"/>
</dbReference>
<accession>A0A3M8WZW3</accession>
<dbReference type="Pfam" id="PF13561">
    <property type="entry name" value="adh_short_C2"/>
    <property type="match status" value="1"/>
</dbReference>
<dbReference type="InterPro" id="IPR020904">
    <property type="entry name" value="Sc_DH/Rdtase_CS"/>
</dbReference>
<dbReference type="Proteomes" id="UP000275401">
    <property type="component" value="Unassembled WGS sequence"/>
</dbReference>
<comment type="caution">
    <text evidence="4">The sequence shown here is derived from an EMBL/GenBank/DDBJ whole genome shotgun (WGS) entry which is preliminary data.</text>
</comment>
<evidence type="ECO:0000313" key="4">
    <source>
        <dbReference type="EMBL" id="RNG34954.1"/>
    </source>
</evidence>
<dbReference type="SUPFAM" id="SSF51735">
    <property type="entry name" value="NAD(P)-binding Rossmann-fold domains"/>
    <property type="match status" value="1"/>
</dbReference>
<dbReference type="InterPro" id="IPR036291">
    <property type="entry name" value="NAD(P)-bd_dom_sf"/>
</dbReference>
<name>A0A3M8WZW3_9ACTN</name>
<dbReference type="CDD" id="cd05233">
    <property type="entry name" value="SDR_c"/>
    <property type="match status" value="1"/>
</dbReference>
<proteinExistence type="inferred from homology"/>
<dbReference type="AlphaFoldDB" id="A0A3M8WZW3"/>
<dbReference type="GO" id="GO:0016491">
    <property type="term" value="F:oxidoreductase activity"/>
    <property type="evidence" value="ECO:0007669"/>
    <property type="project" value="UniProtKB-KW"/>
</dbReference>
<evidence type="ECO:0000256" key="1">
    <source>
        <dbReference type="ARBA" id="ARBA00006484"/>
    </source>
</evidence>
<dbReference type="EMBL" id="RIBZ01000063">
    <property type="protein sequence ID" value="RNG34954.1"/>
    <property type="molecule type" value="Genomic_DNA"/>
</dbReference>
<reference evidence="4 5" key="1">
    <citation type="submission" date="2018-11" db="EMBL/GenBank/DDBJ databases">
        <title>The Potential of Streptomyces as Biocontrol Agents against the Tomato grey mould, Botrytis cinerea (Gray mold) Frontiers in Microbiology.</title>
        <authorList>
            <person name="Li D."/>
        </authorList>
    </citation>
    <scope>NUCLEOTIDE SEQUENCE [LARGE SCALE GENOMIC DNA]</scope>
    <source>
        <strain evidence="4 5">NEAU-LD23</strain>
    </source>
</reference>
<organism evidence="4 5">
    <name type="scientific">Streptomyces botrytidirepellens</name>
    <dbReference type="NCBI Taxonomy" id="2486417"/>
    <lineage>
        <taxon>Bacteria</taxon>
        <taxon>Bacillati</taxon>
        <taxon>Actinomycetota</taxon>
        <taxon>Actinomycetes</taxon>
        <taxon>Kitasatosporales</taxon>
        <taxon>Streptomycetaceae</taxon>
        <taxon>Streptomyces</taxon>
    </lineage>
</organism>
<dbReference type="GO" id="GO:0032787">
    <property type="term" value="P:monocarboxylic acid metabolic process"/>
    <property type="evidence" value="ECO:0007669"/>
    <property type="project" value="UniProtKB-ARBA"/>
</dbReference>
<gene>
    <name evidence="4" type="ORF">EEJ42_04465</name>
</gene>
<keyword evidence="2" id="KW-0560">Oxidoreductase</keyword>
<dbReference type="InterPro" id="IPR057326">
    <property type="entry name" value="KR_dom"/>
</dbReference>
<dbReference type="Gene3D" id="3.40.50.720">
    <property type="entry name" value="NAD(P)-binding Rossmann-like Domain"/>
    <property type="match status" value="1"/>
</dbReference>
<dbReference type="PROSITE" id="PS00061">
    <property type="entry name" value="ADH_SHORT"/>
    <property type="match status" value="1"/>
</dbReference>
<dbReference type="PRINTS" id="PR00081">
    <property type="entry name" value="GDHRDH"/>
</dbReference>
<dbReference type="FunFam" id="3.40.50.720:FF:000084">
    <property type="entry name" value="Short-chain dehydrogenase reductase"/>
    <property type="match status" value="1"/>
</dbReference>
<sequence>MVIGGGRGIGAAAVEALARQDATVVVADTDQLPSAFNHYRSTRVSGFADAQKLAARLSEAGLRVTAAEVDATDEAAVRELYGSLAGGPGRLDVVVNAFGVTHVSPVEQMELTEFQQVVSGNLDGVFLSSKHAVPLLRDSGGGAIINFSSVSGRSGFAKVAHYCAAKFGVIGFSSSLALEVARDGIRVNAICPGMIRTNMWSYLLSAFVRPGETEDECWERMRTMIPQREFQTPEDIAELVVFLATAKKVTGQAISVDGGMTA</sequence>
<protein>
    <submittedName>
        <fullName evidence="4">SDR family oxidoreductase</fullName>
    </submittedName>
</protein>
<dbReference type="PRINTS" id="PR00080">
    <property type="entry name" value="SDRFAMILY"/>
</dbReference>
<dbReference type="PANTHER" id="PTHR42879:SF2">
    <property type="entry name" value="3-OXOACYL-[ACYL-CARRIER-PROTEIN] REDUCTASE FABG"/>
    <property type="match status" value="1"/>
</dbReference>
<evidence type="ECO:0000256" key="2">
    <source>
        <dbReference type="ARBA" id="ARBA00023002"/>
    </source>
</evidence>
<evidence type="ECO:0000259" key="3">
    <source>
        <dbReference type="SMART" id="SM00822"/>
    </source>
</evidence>